<gene>
    <name evidence="3" type="ORF">CLODIP_2_CD08190</name>
</gene>
<keyword evidence="4" id="KW-1185">Reference proteome</keyword>
<reference evidence="3 4" key="1">
    <citation type="submission" date="2020-04" db="EMBL/GenBank/DDBJ databases">
        <authorList>
            <person name="Alioto T."/>
            <person name="Alioto T."/>
            <person name="Gomez Garrido J."/>
        </authorList>
    </citation>
    <scope>NUCLEOTIDE SEQUENCE [LARGE SCALE GENOMIC DNA]</scope>
</reference>
<evidence type="ECO:0000256" key="1">
    <source>
        <dbReference type="SAM" id="MobiDB-lite"/>
    </source>
</evidence>
<dbReference type="AlphaFoldDB" id="A0A8S1CR66"/>
<proteinExistence type="predicted"/>
<sequence length="208" mass="22544">MEVAEEEAPRGPATYEHACMRAELLGLPRPTREEYEASKTAIWSANYDDDELEELQQRRQLEAAADKGHEEAELVEVQLTELESQKEEMKGASGGLDELVNILAITQGKLNKFKNVCGSIKNLFKLRGDGQEGQSDGEATDGEASAAEPHGQAASATNSPAVATKSSAQGISSQLTSQNDILDRMLSKAENAEISLNSQNKQIKSLLR</sequence>
<evidence type="ECO:0000313" key="3">
    <source>
        <dbReference type="EMBL" id="CAB3370552.1"/>
    </source>
</evidence>
<evidence type="ECO:0000313" key="4">
    <source>
        <dbReference type="Proteomes" id="UP000494165"/>
    </source>
</evidence>
<organism evidence="3 4">
    <name type="scientific">Cloeon dipterum</name>
    <dbReference type="NCBI Taxonomy" id="197152"/>
    <lineage>
        <taxon>Eukaryota</taxon>
        <taxon>Metazoa</taxon>
        <taxon>Ecdysozoa</taxon>
        <taxon>Arthropoda</taxon>
        <taxon>Hexapoda</taxon>
        <taxon>Insecta</taxon>
        <taxon>Pterygota</taxon>
        <taxon>Palaeoptera</taxon>
        <taxon>Ephemeroptera</taxon>
        <taxon>Pisciforma</taxon>
        <taxon>Baetidae</taxon>
        <taxon>Cloeon</taxon>
    </lineage>
</organism>
<feature type="domain" description="T-SNARE coiled-coil homology" evidence="2">
    <location>
        <begin position="165"/>
        <end position="206"/>
    </location>
</feature>
<protein>
    <recommendedName>
        <fullName evidence="2">t-SNARE coiled-coil homology domain-containing protein</fullName>
    </recommendedName>
</protein>
<feature type="compositionally biased region" description="Polar residues" evidence="1">
    <location>
        <begin position="154"/>
        <end position="176"/>
    </location>
</feature>
<name>A0A8S1CR66_9INSE</name>
<dbReference type="Proteomes" id="UP000494165">
    <property type="component" value="Unassembled WGS sequence"/>
</dbReference>
<dbReference type="Gene3D" id="1.20.5.110">
    <property type="match status" value="1"/>
</dbReference>
<dbReference type="InterPro" id="IPR000727">
    <property type="entry name" value="T_SNARE_dom"/>
</dbReference>
<dbReference type="OrthoDB" id="8192965at2759"/>
<dbReference type="PROSITE" id="PS50192">
    <property type="entry name" value="T_SNARE"/>
    <property type="match status" value="1"/>
</dbReference>
<evidence type="ECO:0000259" key="2">
    <source>
        <dbReference type="PROSITE" id="PS50192"/>
    </source>
</evidence>
<dbReference type="SUPFAM" id="SSF58038">
    <property type="entry name" value="SNARE fusion complex"/>
    <property type="match status" value="1"/>
</dbReference>
<dbReference type="EMBL" id="CADEPI010000053">
    <property type="protein sequence ID" value="CAB3370552.1"/>
    <property type="molecule type" value="Genomic_DNA"/>
</dbReference>
<comment type="caution">
    <text evidence="3">The sequence shown here is derived from an EMBL/GenBank/DDBJ whole genome shotgun (WGS) entry which is preliminary data.</text>
</comment>
<accession>A0A8S1CR66</accession>
<feature type="region of interest" description="Disordered" evidence="1">
    <location>
        <begin position="127"/>
        <end position="176"/>
    </location>
</feature>